<feature type="transmembrane region" description="Helical" evidence="6">
    <location>
        <begin position="309"/>
        <end position="336"/>
    </location>
</feature>
<feature type="transmembrane region" description="Helical" evidence="6">
    <location>
        <begin position="132"/>
        <end position="156"/>
    </location>
</feature>
<keyword evidence="3 6" id="KW-0812">Transmembrane</keyword>
<dbReference type="EMBL" id="LKTS01000011">
    <property type="protein sequence ID" value="PKD19668.1"/>
    <property type="molecule type" value="Genomic_DNA"/>
</dbReference>
<dbReference type="PANTHER" id="PTHR30250:SF11">
    <property type="entry name" value="O-ANTIGEN TRANSPORTER-RELATED"/>
    <property type="match status" value="1"/>
</dbReference>
<evidence type="ECO:0000256" key="4">
    <source>
        <dbReference type="ARBA" id="ARBA00022989"/>
    </source>
</evidence>
<evidence type="ECO:0000256" key="1">
    <source>
        <dbReference type="ARBA" id="ARBA00004651"/>
    </source>
</evidence>
<dbReference type="Proteomes" id="UP000232673">
    <property type="component" value="Unassembled WGS sequence"/>
</dbReference>
<dbReference type="OrthoDB" id="846354at2"/>
<gene>
    <name evidence="7" type="ORF">APR41_15755</name>
</gene>
<name>A0A2N0TYD2_9FLAO</name>
<keyword evidence="8" id="KW-1185">Reference proteome</keyword>
<evidence type="ECO:0000256" key="2">
    <source>
        <dbReference type="ARBA" id="ARBA00022475"/>
    </source>
</evidence>
<dbReference type="AlphaFoldDB" id="A0A2N0TYD2"/>
<dbReference type="RefSeq" id="WP_079714198.1">
    <property type="nucleotide sequence ID" value="NZ_FUZC01000016.1"/>
</dbReference>
<feature type="transmembrane region" description="Helical" evidence="6">
    <location>
        <begin position="244"/>
        <end position="265"/>
    </location>
</feature>
<evidence type="ECO:0000256" key="6">
    <source>
        <dbReference type="SAM" id="Phobius"/>
    </source>
</evidence>
<evidence type="ECO:0000256" key="3">
    <source>
        <dbReference type="ARBA" id="ARBA00022692"/>
    </source>
</evidence>
<feature type="transmembrane region" description="Helical" evidence="6">
    <location>
        <begin position="63"/>
        <end position="86"/>
    </location>
</feature>
<comment type="caution">
    <text evidence="7">The sequence shown here is derived from an EMBL/GenBank/DDBJ whole genome shotgun (WGS) entry which is preliminary data.</text>
</comment>
<evidence type="ECO:0008006" key="9">
    <source>
        <dbReference type="Google" id="ProtNLM"/>
    </source>
</evidence>
<comment type="subcellular location">
    <subcellularLocation>
        <location evidence="1">Cell membrane</location>
        <topology evidence="1">Multi-pass membrane protein</topology>
    </subcellularLocation>
</comment>
<sequence length="442" mass="49372">MKDLLQSISIKIESGSFITKGQIRLISSFLVGQGVVQFVQLFTGFLLIRWLTVEQYAQYSVAFAFQSTAQVLVELGFSGSVIALVGSRIYDKEVLGGYIKAGKFFRNRLFAVVGATCLVGFPVITAHHNWPFYITLLLLIAILSNLYLSGNSAFYATPLIIHAKLKNFYRIQLKSALFRLSFLGILALFSIINAWLAALGTSFLIWYNGKHYKNRSQEYIAEPSSSPSETKKEMLQYVKPVMPGIIYSAFSAQIALFLISIFGNTQNIAEVGALGRVGQIFFILNAASSTLIVPFLARQPNEGLSKKYFSIISGALAIAALLSIIAFLFPQPFLWIMGSKYDHLDREVGLLVLNSAIIFLNVVMWDMNCSRKWLWYWIPIVSISSNILLQIFLIFKMDLSTTYNVLIYAIILSVFNLSNKVLVGFIGLKKTKDEVNLLSEGS</sequence>
<evidence type="ECO:0000256" key="5">
    <source>
        <dbReference type="ARBA" id="ARBA00023136"/>
    </source>
</evidence>
<dbReference type="GO" id="GO:0005886">
    <property type="term" value="C:plasma membrane"/>
    <property type="evidence" value="ECO:0007669"/>
    <property type="project" value="UniProtKB-SubCell"/>
</dbReference>
<feature type="transmembrane region" description="Helical" evidence="6">
    <location>
        <begin position="405"/>
        <end position="428"/>
    </location>
</feature>
<feature type="transmembrane region" description="Helical" evidence="6">
    <location>
        <begin position="107"/>
        <end position="126"/>
    </location>
</feature>
<reference evidence="7 8" key="1">
    <citation type="submission" date="2015-10" db="EMBL/GenBank/DDBJ databases">
        <title>Draft genome sequence of Salegentibacter salinarum KCTC 12975.</title>
        <authorList>
            <person name="Lin W."/>
            <person name="Zheng Q."/>
        </authorList>
    </citation>
    <scope>NUCLEOTIDE SEQUENCE [LARGE SCALE GENOMIC DNA]</scope>
    <source>
        <strain evidence="7 8">KCTC 12975</strain>
    </source>
</reference>
<organism evidence="7 8">
    <name type="scientific">Salegentibacter salinarum</name>
    <dbReference type="NCBI Taxonomy" id="447422"/>
    <lineage>
        <taxon>Bacteria</taxon>
        <taxon>Pseudomonadati</taxon>
        <taxon>Bacteroidota</taxon>
        <taxon>Flavobacteriia</taxon>
        <taxon>Flavobacteriales</taxon>
        <taxon>Flavobacteriaceae</taxon>
        <taxon>Salegentibacter</taxon>
    </lineage>
</organism>
<dbReference type="InterPro" id="IPR050833">
    <property type="entry name" value="Poly_Biosynth_Transport"/>
</dbReference>
<dbReference type="PANTHER" id="PTHR30250">
    <property type="entry name" value="PST FAMILY PREDICTED COLANIC ACID TRANSPORTER"/>
    <property type="match status" value="1"/>
</dbReference>
<evidence type="ECO:0000313" key="8">
    <source>
        <dbReference type="Proteomes" id="UP000232673"/>
    </source>
</evidence>
<dbReference type="STRING" id="447422.SAMN05660903_03194"/>
<feature type="transmembrane region" description="Helical" evidence="6">
    <location>
        <begin position="29"/>
        <end position="51"/>
    </location>
</feature>
<feature type="transmembrane region" description="Helical" evidence="6">
    <location>
        <begin position="277"/>
        <end position="297"/>
    </location>
</feature>
<proteinExistence type="predicted"/>
<feature type="transmembrane region" description="Helical" evidence="6">
    <location>
        <begin position="373"/>
        <end position="393"/>
    </location>
</feature>
<accession>A0A2N0TYD2</accession>
<keyword evidence="5 6" id="KW-0472">Membrane</keyword>
<protein>
    <recommendedName>
        <fullName evidence="9">Polysaccharide biosynthesis protein</fullName>
    </recommendedName>
</protein>
<keyword evidence="4 6" id="KW-1133">Transmembrane helix</keyword>
<evidence type="ECO:0000313" key="7">
    <source>
        <dbReference type="EMBL" id="PKD19668.1"/>
    </source>
</evidence>
<keyword evidence="2" id="KW-1003">Cell membrane</keyword>
<feature type="transmembrane region" description="Helical" evidence="6">
    <location>
        <begin position="177"/>
        <end position="207"/>
    </location>
</feature>